<evidence type="ECO:0000313" key="2">
    <source>
        <dbReference type="Proteomes" id="UP001152888"/>
    </source>
</evidence>
<name>A0A9P0QG24_ACAOB</name>
<keyword evidence="2" id="KW-1185">Reference proteome</keyword>
<dbReference type="Proteomes" id="UP001152888">
    <property type="component" value="Unassembled WGS sequence"/>
</dbReference>
<proteinExistence type="predicted"/>
<accession>A0A9P0QG24</accession>
<dbReference type="OrthoDB" id="19653at2759"/>
<protein>
    <submittedName>
        <fullName evidence="1">Uncharacterized protein</fullName>
    </submittedName>
</protein>
<gene>
    <name evidence="1" type="ORF">ACAOBT_LOCUS37181</name>
</gene>
<dbReference type="AlphaFoldDB" id="A0A9P0QG24"/>
<comment type="caution">
    <text evidence="1">The sequence shown here is derived from an EMBL/GenBank/DDBJ whole genome shotgun (WGS) entry which is preliminary data.</text>
</comment>
<dbReference type="EMBL" id="CAKOFQ010010286">
    <property type="protein sequence ID" value="CAH2019480.1"/>
    <property type="molecule type" value="Genomic_DNA"/>
</dbReference>
<feature type="non-terminal residue" evidence="1">
    <location>
        <position position="30"/>
    </location>
</feature>
<reference evidence="1" key="1">
    <citation type="submission" date="2022-03" db="EMBL/GenBank/DDBJ databases">
        <authorList>
            <person name="Sayadi A."/>
        </authorList>
    </citation>
    <scope>NUCLEOTIDE SEQUENCE</scope>
</reference>
<organism evidence="1 2">
    <name type="scientific">Acanthoscelides obtectus</name>
    <name type="common">Bean weevil</name>
    <name type="synonym">Bruchus obtectus</name>
    <dbReference type="NCBI Taxonomy" id="200917"/>
    <lineage>
        <taxon>Eukaryota</taxon>
        <taxon>Metazoa</taxon>
        <taxon>Ecdysozoa</taxon>
        <taxon>Arthropoda</taxon>
        <taxon>Hexapoda</taxon>
        <taxon>Insecta</taxon>
        <taxon>Pterygota</taxon>
        <taxon>Neoptera</taxon>
        <taxon>Endopterygota</taxon>
        <taxon>Coleoptera</taxon>
        <taxon>Polyphaga</taxon>
        <taxon>Cucujiformia</taxon>
        <taxon>Chrysomeloidea</taxon>
        <taxon>Chrysomelidae</taxon>
        <taxon>Bruchinae</taxon>
        <taxon>Bruchini</taxon>
        <taxon>Acanthoscelides</taxon>
    </lineage>
</organism>
<evidence type="ECO:0000313" key="1">
    <source>
        <dbReference type="EMBL" id="CAH2019480.1"/>
    </source>
</evidence>
<sequence length="30" mass="3586">VKHSQNPYLYQFSYKGVLGFHRNQSDLIFV</sequence>